<dbReference type="SUPFAM" id="SSF56574">
    <property type="entry name" value="Serpins"/>
    <property type="match status" value="1"/>
</dbReference>
<reference evidence="4" key="1">
    <citation type="journal article" date="2020" name="mSystems">
        <title>Genome- and Community-Level Interaction Insights into Carbon Utilization and Element Cycling Functions of Hydrothermarchaeota in Hydrothermal Sediment.</title>
        <authorList>
            <person name="Zhou Z."/>
            <person name="Liu Y."/>
            <person name="Xu W."/>
            <person name="Pan J."/>
            <person name="Luo Z.H."/>
            <person name="Li M."/>
        </authorList>
    </citation>
    <scope>NUCLEOTIDE SEQUENCE [LARGE SCALE GENOMIC DNA]</scope>
    <source>
        <strain evidence="4">SpSt-374</strain>
    </source>
</reference>
<proteinExistence type="inferred from homology"/>
<evidence type="ECO:0000256" key="2">
    <source>
        <dbReference type="SAM" id="SignalP"/>
    </source>
</evidence>
<dbReference type="InterPro" id="IPR042178">
    <property type="entry name" value="Serpin_sf_1"/>
</dbReference>
<dbReference type="Gene3D" id="3.30.497.10">
    <property type="entry name" value="Antithrombin, subunit I, domain 2"/>
    <property type="match status" value="1"/>
</dbReference>
<dbReference type="InterPro" id="IPR036186">
    <property type="entry name" value="Serpin_sf"/>
</dbReference>
<feature type="domain" description="Serpin" evidence="3">
    <location>
        <begin position="45"/>
        <end position="402"/>
    </location>
</feature>
<dbReference type="AlphaFoldDB" id="A0A7C3VQQ9"/>
<protein>
    <submittedName>
        <fullName evidence="4">Serpin family protein</fullName>
    </submittedName>
</protein>
<dbReference type="GO" id="GO:0004867">
    <property type="term" value="F:serine-type endopeptidase inhibitor activity"/>
    <property type="evidence" value="ECO:0007669"/>
    <property type="project" value="InterPro"/>
</dbReference>
<feature type="signal peptide" evidence="2">
    <location>
        <begin position="1"/>
        <end position="17"/>
    </location>
</feature>
<gene>
    <name evidence="4" type="ORF">ENR15_16700</name>
</gene>
<sequence>MAIFTTFLLTFNTSASVASPKSPVATATPNQMTKELAAASNRFGFNLFTRLQQQESQENLFISPTSISTALAMVYNGAKGDTQTAIAKTLSLEEISLADLNQGNAALKADLETGDEKVGIDIANSLWLGKNVAFLPDFIQRVGETYQAKISTLDFANQQEAADVINAWVKEQTQGKIEEIVDDVDPNTIAFLVNAIYFQGQWSEEFNTADTKEMPFTLLDGTQKQHPMMSQSGDYSYYDNEQFQAVALPYGEGRWSLYVFLPKPGVSLDKFYQTLTAENWEKWMQQFSSQPGNIKLPRFKVEYEINLNHSLKAMGMEVAFDREKADFSGMTEEKAAIDKVQHKTFVEVNEEGTEAAAATSVGIVATSMPPPPFEMVVDRPFFAAIRDGETGTILFMGSIVNPE</sequence>
<dbReference type="Pfam" id="PF00079">
    <property type="entry name" value="Serpin"/>
    <property type="match status" value="1"/>
</dbReference>
<dbReference type="EMBL" id="DSPX01000169">
    <property type="protein sequence ID" value="HGG02230.1"/>
    <property type="molecule type" value="Genomic_DNA"/>
</dbReference>
<dbReference type="Gene3D" id="2.30.39.10">
    <property type="entry name" value="Alpha-1-antitrypsin, domain 1"/>
    <property type="match status" value="1"/>
</dbReference>
<feature type="chain" id="PRO_5028301067" evidence="2">
    <location>
        <begin position="18"/>
        <end position="403"/>
    </location>
</feature>
<organism evidence="4">
    <name type="scientific">Planktothricoides sp. SpSt-374</name>
    <dbReference type="NCBI Taxonomy" id="2282167"/>
    <lineage>
        <taxon>Bacteria</taxon>
        <taxon>Bacillati</taxon>
        <taxon>Cyanobacteriota</taxon>
        <taxon>Cyanophyceae</taxon>
        <taxon>Oscillatoriophycideae</taxon>
        <taxon>Oscillatoriales</taxon>
        <taxon>Oscillatoriaceae</taxon>
        <taxon>Planktothricoides</taxon>
    </lineage>
</organism>
<evidence type="ECO:0000259" key="3">
    <source>
        <dbReference type="SMART" id="SM00093"/>
    </source>
</evidence>
<dbReference type="FunFam" id="3.30.497.10:FF:000001">
    <property type="entry name" value="Serine protease inhibitor"/>
    <property type="match status" value="1"/>
</dbReference>
<dbReference type="CDD" id="cd19588">
    <property type="entry name" value="serpin_miropin-like"/>
    <property type="match status" value="1"/>
</dbReference>
<dbReference type="GO" id="GO:0005615">
    <property type="term" value="C:extracellular space"/>
    <property type="evidence" value="ECO:0007669"/>
    <property type="project" value="InterPro"/>
</dbReference>
<dbReference type="InterPro" id="IPR042185">
    <property type="entry name" value="Serpin_sf_2"/>
</dbReference>
<dbReference type="PANTHER" id="PTHR11461">
    <property type="entry name" value="SERINE PROTEASE INHIBITOR, SERPIN"/>
    <property type="match status" value="1"/>
</dbReference>
<evidence type="ECO:0000256" key="1">
    <source>
        <dbReference type="RuleBase" id="RU000411"/>
    </source>
</evidence>
<name>A0A7C3VQQ9_9CYAN</name>
<accession>A0A7C3VQQ9</accession>
<dbReference type="PANTHER" id="PTHR11461:SF211">
    <property type="entry name" value="GH10112P-RELATED"/>
    <property type="match status" value="1"/>
</dbReference>
<keyword evidence="2" id="KW-0732">Signal</keyword>
<evidence type="ECO:0000313" key="4">
    <source>
        <dbReference type="EMBL" id="HGG02230.1"/>
    </source>
</evidence>
<dbReference type="InterPro" id="IPR000215">
    <property type="entry name" value="Serpin_fam"/>
</dbReference>
<dbReference type="InterPro" id="IPR023796">
    <property type="entry name" value="Serpin_dom"/>
</dbReference>
<comment type="caution">
    <text evidence="4">The sequence shown here is derived from an EMBL/GenBank/DDBJ whole genome shotgun (WGS) entry which is preliminary data.</text>
</comment>
<dbReference type="SMART" id="SM00093">
    <property type="entry name" value="SERPIN"/>
    <property type="match status" value="1"/>
</dbReference>
<comment type="similarity">
    <text evidence="1">Belongs to the serpin family.</text>
</comment>